<organism evidence="1 2">
    <name type="scientific">Trifolium pratense</name>
    <name type="common">Red clover</name>
    <dbReference type="NCBI Taxonomy" id="57577"/>
    <lineage>
        <taxon>Eukaryota</taxon>
        <taxon>Viridiplantae</taxon>
        <taxon>Streptophyta</taxon>
        <taxon>Embryophyta</taxon>
        <taxon>Tracheophyta</taxon>
        <taxon>Spermatophyta</taxon>
        <taxon>Magnoliopsida</taxon>
        <taxon>eudicotyledons</taxon>
        <taxon>Gunneridae</taxon>
        <taxon>Pentapetalae</taxon>
        <taxon>rosids</taxon>
        <taxon>fabids</taxon>
        <taxon>Fabales</taxon>
        <taxon>Fabaceae</taxon>
        <taxon>Papilionoideae</taxon>
        <taxon>50 kb inversion clade</taxon>
        <taxon>NPAAA clade</taxon>
        <taxon>Hologalegina</taxon>
        <taxon>IRL clade</taxon>
        <taxon>Trifolieae</taxon>
        <taxon>Trifolium</taxon>
    </lineage>
</organism>
<dbReference type="Proteomes" id="UP000236291">
    <property type="component" value="Unassembled WGS sequence"/>
</dbReference>
<evidence type="ECO:0000313" key="2">
    <source>
        <dbReference type="Proteomes" id="UP000236291"/>
    </source>
</evidence>
<evidence type="ECO:0000313" key="1">
    <source>
        <dbReference type="EMBL" id="PNX98036.1"/>
    </source>
</evidence>
<name>A0A2K3N4T5_TRIPR</name>
<comment type="caution">
    <text evidence="1">The sequence shown here is derived from an EMBL/GenBank/DDBJ whole genome shotgun (WGS) entry which is preliminary data.</text>
</comment>
<sequence>MGLKRKERERVKGEGIMAVGFYWEVVVREMKGWDDWEHTYGERVVVEGGPEEEVF</sequence>
<gene>
    <name evidence="1" type="ORF">L195_g021276</name>
</gene>
<protein>
    <submittedName>
        <fullName evidence="1">Uncharacterized protein</fullName>
    </submittedName>
</protein>
<reference evidence="1 2" key="2">
    <citation type="journal article" date="2017" name="Front. Plant Sci.">
        <title>Gene Classification and Mining of Molecular Markers Useful in Red Clover (Trifolium pratense) Breeding.</title>
        <authorList>
            <person name="Istvanek J."/>
            <person name="Dluhosova J."/>
            <person name="Dluhos P."/>
            <person name="Patkova L."/>
            <person name="Nedelnik J."/>
            <person name="Repkova J."/>
        </authorList>
    </citation>
    <scope>NUCLEOTIDE SEQUENCE [LARGE SCALE GENOMIC DNA]</scope>
    <source>
        <strain evidence="2">cv. Tatra</strain>
        <tissue evidence="1">Young leaves</tissue>
    </source>
</reference>
<reference evidence="1 2" key="1">
    <citation type="journal article" date="2014" name="Am. J. Bot.">
        <title>Genome assembly and annotation for red clover (Trifolium pratense; Fabaceae).</title>
        <authorList>
            <person name="Istvanek J."/>
            <person name="Jaros M."/>
            <person name="Krenek A."/>
            <person name="Repkova J."/>
        </authorList>
    </citation>
    <scope>NUCLEOTIDE SEQUENCE [LARGE SCALE GENOMIC DNA]</scope>
    <source>
        <strain evidence="2">cv. Tatra</strain>
        <tissue evidence="1">Young leaves</tissue>
    </source>
</reference>
<dbReference type="EMBL" id="ASHM01016209">
    <property type="protein sequence ID" value="PNX98036.1"/>
    <property type="molecule type" value="Genomic_DNA"/>
</dbReference>
<dbReference type="AlphaFoldDB" id="A0A2K3N4T5"/>
<proteinExistence type="predicted"/>
<accession>A0A2K3N4T5</accession>